<evidence type="ECO:0000313" key="2">
    <source>
        <dbReference type="Proteomes" id="UP000282672"/>
    </source>
</evidence>
<dbReference type="EMBL" id="PEGA01000047">
    <property type="protein sequence ID" value="RLU04478.1"/>
    <property type="molecule type" value="Genomic_DNA"/>
</dbReference>
<proteinExistence type="predicted"/>
<name>A0A3L8C9P2_9PSED</name>
<reference evidence="1 2" key="1">
    <citation type="journal article" date="2018" name="Front. Microbiol.">
        <title>Discovery of Phloeophagus Beetles as a Source of Pseudomonas Strains That Produce Potentially New Bioactive Substances and Description of Pseudomonas bohemica sp. nov.</title>
        <authorList>
            <person name="Saati-Santamaria Z."/>
            <person name="Lopez-Mondejar R."/>
            <person name="Jimenez-Gomez A."/>
            <person name="Diez-Mendez A."/>
            <person name="Vetrovsky T."/>
            <person name="Igual J.M."/>
            <person name="Velazquez E."/>
            <person name="Kolarik M."/>
            <person name="Rivas R."/>
            <person name="Garcia-Fraile P."/>
        </authorList>
    </citation>
    <scope>NUCLEOTIDE SEQUENCE [LARGE SCALE GENOMIC DNA]</scope>
    <source>
        <strain evidence="1 2">A2-NA12</strain>
    </source>
</reference>
<gene>
    <name evidence="1" type="ORF">CS076_26875</name>
</gene>
<dbReference type="AlphaFoldDB" id="A0A3L8C9P2"/>
<accession>A0A3L8C9P2</accession>
<feature type="non-terminal residue" evidence="1">
    <location>
        <position position="74"/>
    </location>
</feature>
<evidence type="ECO:0000313" key="1">
    <source>
        <dbReference type="EMBL" id="RLU04478.1"/>
    </source>
</evidence>
<organism evidence="1 2">
    <name type="scientific">Pseudomonas prosekii</name>
    <dbReference type="NCBI Taxonomy" id="1148509"/>
    <lineage>
        <taxon>Bacteria</taxon>
        <taxon>Pseudomonadati</taxon>
        <taxon>Pseudomonadota</taxon>
        <taxon>Gammaproteobacteria</taxon>
        <taxon>Pseudomonadales</taxon>
        <taxon>Pseudomonadaceae</taxon>
        <taxon>Pseudomonas</taxon>
    </lineage>
</organism>
<comment type="caution">
    <text evidence="1">The sequence shown here is derived from an EMBL/GenBank/DDBJ whole genome shotgun (WGS) entry which is preliminary data.</text>
</comment>
<protein>
    <submittedName>
        <fullName evidence="1">Uncharacterized protein</fullName>
    </submittedName>
</protein>
<dbReference type="Proteomes" id="UP000282672">
    <property type="component" value="Unassembled WGS sequence"/>
</dbReference>
<sequence>MLLHCPINLHSPDERQKPSTYTQLNTFKNTGQSARRRLQDTAILDLRSLIVAVVLVLAGCATHARAPVVAPAVF</sequence>